<reference evidence="2" key="1">
    <citation type="submission" date="2022-06" db="EMBL/GenBank/DDBJ databases">
        <title>Genome public.</title>
        <authorList>
            <person name="Sun Q."/>
        </authorList>
    </citation>
    <scope>NUCLEOTIDE SEQUENCE</scope>
    <source>
        <strain evidence="2">CWNU-1</strain>
    </source>
</reference>
<comment type="caution">
    <text evidence="2">The sequence shown here is derived from an EMBL/GenBank/DDBJ whole genome shotgun (WGS) entry which is preliminary data.</text>
</comment>
<gene>
    <name evidence="2" type="ORF">NBG84_11970</name>
</gene>
<evidence type="ECO:0008006" key="4">
    <source>
        <dbReference type="Google" id="ProtNLM"/>
    </source>
</evidence>
<evidence type="ECO:0000256" key="1">
    <source>
        <dbReference type="SAM" id="Phobius"/>
    </source>
</evidence>
<protein>
    <recommendedName>
        <fullName evidence="4">DUF1449 family protein</fullName>
    </recommendedName>
</protein>
<keyword evidence="1" id="KW-0812">Transmembrane</keyword>
<organism evidence="2 3">
    <name type="scientific">Streptomyces albipurpureus</name>
    <dbReference type="NCBI Taxonomy" id="2897419"/>
    <lineage>
        <taxon>Bacteria</taxon>
        <taxon>Bacillati</taxon>
        <taxon>Actinomycetota</taxon>
        <taxon>Actinomycetes</taxon>
        <taxon>Kitasatosporales</taxon>
        <taxon>Streptomycetaceae</taxon>
        <taxon>Streptomyces</taxon>
    </lineage>
</organism>
<evidence type="ECO:0000313" key="3">
    <source>
        <dbReference type="Proteomes" id="UP001431429"/>
    </source>
</evidence>
<feature type="transmembrane region" description="Helical" evidence="1">
    <location>
        <begin position="48"/>
        <end position="70"/>
    </location>
</feature>
<feature type="transmembrane region" description="Helical" evidence="1">
    <location>
        <begin position="14"/>
        <end position="36"/>
    </location>
</feature>
<dbReference type="RefSeq" id="WP_250919336.1">
    <property type="nucleotide sequence ID" value="NZ_JAMQAW010000009.1"/>
</dbReference>
<keyword evidence="1" id="KW-1133">Transmembrane helix</keyword>
<dbReference type="EMBL" id="JAMQAW010000009">
    <property type="protein sequence ID" value="MCM2389000.1"/>
    <property type="molecule type" value="Genomic_DNA"/>
</dbReference>
<sequence>MGEFLDHVFHFPTMLFTAALVVVICFWVLVLVGAVGHDSFDADMDTDALSLGGVPVSVSVSLVIALAWTMSLSGSVLLAETGTAQGSHRLLAVVLVPASLFCAWRLTRLLVRPLARLFPDEPGPSRIDFVGLTCTIRTRRVDEGFGQAEVTALDGSTALVQVRRSGLDVTAALALGSTGLLYAYDDAGEFFWVAPY</sequence>
<dbReference type="Proteomes" id="UP001431429">
    <property type="component" value="Unassembled WGS sequence"/>
</dbReference>
<feature type="transmembrane region" description="Helical" evidence="1">
    <location>
        <begin position="90"/>
        <end position="107"/>
    </location>
</feature>
<keyword evidence="3" id="KW-1185">Reference proteome</keyword>
<name>A0ABT0ULL7_9ACTN</name>
<evidence type="ECO:0000313" key="2">
    <source>
        <dbReference type="EMBL" id="MCM2389000.1"/>
    </source>
</evidence>
<proteinExistence type="predicted"/>
<accession>A0ABT0ULL7</accession>
<keyword evidence="1" id="KW-0472">Membrane</keyword>